<evidence type="ECO:0000313" key="2">
    <source>
        <dbReference type="Proteomes" id="UP000615446"/>
    </source>
</evidence>
<evidence type="ECO:0000313" key="1">
    <source>
        <dbReference type="EMBL" id="GES86595.1"/>
    </source>
</evidence>
<protein>
    <submittedName>
        <fullName evidence="1">Uncharacterized protein</fullName>
    </submittedName>
</protein>
<dbReference type="Proteomes" id="UP000615446">
    <property type="component" value="Unassembled WGS sequence"/>
</dbReference>
<proteinExistence type="predicted"/>
<dbReference type="EMBL" id="BLAL01000160">
    <property type="protein sequence ID" value="GES86595.1"/>
    <property type="molecule type" value="Genomic_DNA"/>
</dbReference>
<dbReference type="AlphaFoldDB" id="A0A8H3LIY5"/>
<gene>
    <name evidence="1" type="ORF">RCL2_001364900</name>
</gene>
<accession>A0A8H3LIY5</accession>
<sequence length="159" mass="18488">MLRITDYTSTFQSVDHFLYINITSSERKPVHTRTIGQIKTVNGLVGGLRGEQSNDDFIPFPIGQQKRKKISLKKNKDLTSSKEGVYQEQHRFQHRIPLHEIVVCSTEQVLQTPDFRKAVQGMMEIKNFAWNFISANECVESQFVRIHAYPYSFYLKKCS</sequence>
<organism evidence="1 2">
    <name type="scientific">Rhizophagus clarus</name>
    <dbReference type="NCBI Taxonomy" id="94130"/>
    <lineage>
        <taxon>Eukaryota</taxon>
        <taxon>Fungi</taxon>
        <taxon>Fungi incertae sedis</taxon>
        <taxon>Mucoromycota</taxon>
        <taxon>Glomeromycotina</taxon>
        <taxon>Glomeromycetes</taxon>
        <taxon>Glomerales</taxon>
        <taxon>Glomeraceae</taxon>
        <taxon>Rhizophagus</taxon>
    </lineage>
</organism>
<reference evidence="1" key="1">
    <citation type="submission" date="2019-10" db="EMBL/GenBank/DDBJ databases">
        <title>Conservation and host-specific expression of non-tandemly repeated heterogenous ribosome RNA gene in arbuscular mycorrhizal fungi.</title>
        <authorList>
            <person name="Maeda T."/>
            <person name="Kobayashi Y."/>
            <person name="Nakagawa T."/>
            <person name="Ezawa T."/>
            <person name="Yamaguchi K."/>
            <person name="Bino T."/>
            <person name="Nishimoto Y."/>
            <person name="Shigenobu S."/>
            <person name="Kawaguchi M."/>
        </authorList>
    </citation>
    <scope>NUCLEOTIDE SEQUENCE</scope>
    <source>
        <strain evidence="1">HR1</strain>
    </source>
</reference>
<comment type="caution">
    <text evidence="1">The sequence shown here is derived from an EMBL/GenBank/DDBJ whole genome shotgun (WGS) entry which is preliminary data.</text>
</comment>
<name>A0A8H3LIY5_9GLOM</name>